<dbReference type="Pfam" id="PF00990">
    <property type="entry name" value="GGDEF"/>
    <property type="match status" value="1"/>
</dbReference>
<organism evidence="4 5">
    <name type="scientific">Thalassospira lohafexi</name>
    <dbReference type="NCBI Taxonomy" id="744227"/>
    <lineage>
        <taxon>Bacteria</taxon>
        <taxon>Pseudomonadati</taxon>
        <taxon>Pseudomonadota</taxon>
        <taxon>Alphaproteobacteria</taxon>
        <taxon>Rhodospirillales</taxon>
        <taxon>Thalassospiraceae</taxon>
        <taxon>Thalassospira</taxon>
    </lineage>
</organism>
<evidence type="ECO:0000256" key="2">
    <source>
        <dbReference type="ARBA" id="ARBA00034247"/>
    </source>
</evidence>
<dbReference type="EMBL" id="NXGX01000001">
    <property type="protein sequence ID" value="PKR59927.1"/>
    <property type="molecule type" value="Genomic_DNA"/>
</dbReference>
<dbReference type="Gene3D" id="3.30.70.270">
    <property type="match status" value="1"/>
</dbReference>
<comment type="caution">
    <text evidence="4">The sequence shown here is derived from an EMBL/GenBank/DDBJ whole genome shotgun (WGS) entry which is preliminary data.</text>
</comment>
<dbReference type="AlphaFoldDB" id="A0A2N3LB17"/>
<accession>A0A2N3LB17</accession>
<dbReference type="CDD" id="cd01949">
    <property type="entry name" value="GGDEF"/>
    <property type="match status" value="1"/>
</dbReference>
<dbReference type="PROSITE" id="PS50887">
    <property type="entry name" value="GGDEF"/>
    <property type="match status" value="1"/>
</dbReference>
<dbReference type="Proteomes" id="UP000233332">
    <property type="component" value="Unassembled WGS sequence"/>
</dbReference>
<keyword evidence="5" id="KW-1185">Reference proteome</keyword>
<dbReference type="PANTHER" id="PTHR45138:SF9">
    <property type="entry name" value="DIGUANYLATE CYCLASE DGCM-RELATED"/>
    <property type="match status" value="1"/>
</dbReference>
<dbReference type="Gene3D" id="3.30.450.40">
    <property type="match status" value="1"/>
</dbReference>
<dbReference type="NCBIfam" id="TIGR00254">
    <property type="entry name" value="GGDEF"/>
    <property type="match status" value="1"/>
</dbReference>
<dbReference type="InterPro" id="IPR003018">
    <property type="entry name" value="GAF"/>
</dbReference>
<protein>
    <recommendedName>
        <fullName evidence="1">diguanylate cyclase</fullName>
        <ecNumber evidence="1">2.7.7.65</ecNumber>
    </recommendedName>
</protein>
<dbReference type="InterPro" id="IPR043128">
    <property type="entry name" value="Rev_trsase/Diguanyl_cyclase"/>
</dbReference>
<dbReference type="PANTHER" id="PTHR45138">
    <property type="entry name" value="REGULATORY COMPONENTS OF SENSORY TRANSDUCTION SYSTEM"/>
    <property type="match status" value="1"/>
</dbReference>
<dbReference type="InterPro" id="IPR050469">
    <property type="entry name" value="Diguanylate_Cyclase"/>
</dbReference>
<dbReference type="FunFam" id="3.30.70.270:FF:000001">
    <property type="entry name" value="Diguanylate cyclase domain protein"/>
    <property type="match status" value="1"/>
</dbReference>
<evidence type="ECO:0000259" key="3">
    <source>
        <dbReference type="PROSITE" id="PS50887"/>
    </source>
</evidence>
<proteinExistence type="predicted"/>
<gene>
    <name evidence="4" type="ORF">COO92_00695</name>
</gene>
<dbReference type="SUPFAM" id="SSF55781">
    <property type="entry name" value="GAF domain-like"/>
    <property type="match status" value="1"/>
</dbReference>
<dbReference type="SUPFAM" id="SSF55073">
    <property type="entry name" value="Nucleotide cyclase"/>
    <property type="match status" value="1"/>
</dbReference>
<evidence type="ECO:0000313" key="4">
    <source>
        <dbReference type="EMBL" id="PKR59927.1"/>
    </source>
</evidence>
<name>A0A2N3LB17_9PROT</name>
<dbReference type="EC" id="2.7.7.65" evidence="1"/>
<dbReference type="InterPro" id="IPR000160">
    <property type="entry name" value="GGDEF_dom"/>
</dbReference>
<comment type="catalytic activity">
    <reaction evidence="2">
        <text>2 GTP = 3',3'-c-di-GMP + 2 diphosphate</text>
        <dbReference type="Rhea" id="RHEA:24898"/>
        <dbReference type="ChEBI" id="CHEBI:33019"/>
        <dbReference type="ChEBI" id="CHEBI:37565"/>
        <dbReference type="ChEBI" id="CHEBI:58805"/>
        <dbReference type="EC" id="2.7.7.65"/>
    </reaction>
</comment>
<feature type="domain" description="GGDEF" evidence="3">
    <location>
        <begin position="215"/>
        <end position="347"/>
    </location>
</feature>
<dbReference type="InterPro" id="IPR029016">
    <property type="entry name" value="GAF-like_dom_sf"/>
</dbReference>
<dbReference type="SMART" id="SM00267">
    <property type="entry name" value="GGDEF"/>
    <property type="match status" value="1"/>
</dbReference>
<dbReference type="RefSeq" id="WP_101299020.1">
    <property type="nucleotide sequence ID" value="NZ_NXGX01000001.1"/>
</dbReference>
<sequence length="348" mass="39038">MSTDTHAAGQGAAEQALSRLHRITSSGELDFEQRVDAILRLGAEHFGLPIAIFSKIDDETYEVQQAIHPEDALKPGMSFELENTYCSHVVKANDVRGFHHVADSEIQTHPCYKNFALEAYLGAPIIADGVRFGTLNFSSPEPTRPFTGQDIELVRLFAAWVGNEIARRRDLRELEVARTELERLATTDPLTGLYNRRYMENCLTKELERAKRYGKSLIIGLLDFDDFKELNDNYGHTTGDAALRLFAKVSSDMMRETDVIARWGDEEFLILMPETGAAGALKYLQRLSDRVRESDFQAEDARVELTMSIGLGIAEADDTLDSLVSRADIAMYEAKQAGRNVTKLQNDR</sequence>
<dbReference type="GO" id="GO:0052621">
    <property type="term" value="F:diguanylate cyclase activity"/>
    <property type="evidence" value="ECO:0007669"/>
    <property type="project" value="UniProtKB-EC"/>
</dbReference>
<reference evidence="4 5" key="1">
    <citation type="submission" date="2017-09" db="EMBL/GenBank/DDBJ databases">
        <title>Biodiversity and function of Thalassospira species in the particle-attached aromatic-hydrocarbon-degrading consortia from the surface seawater of the China South Sea.</title>
        <authorList>
            <person name="Dong C."/>
            <person name="Lai Q."/>
            <person name="Shao Z."/>
        </authorList>
    </citation>
    <scope>NUCLEOTIDE SEQUENCE [LARGE SCALE GENOMIC DNA]</scope>
    <source>
        <strain evidence="4 5">139Z-12</strain>
    </source>
</reference>
<evidence type="ECO:0000256" key="1">
    <source>
        <dbReference type="ARBA" id="ARBA00012528"/>
    </source>
</evidence>
<evidence type="ECO:0000313" key="5">
    <source>
        <dbReference type="Proteomes" id="UP000233332"/>
    </source>
</evidence>
<dbReference type="SMART" id="SM00065">
    <property type="entry name" value="GAF"/>
    <property type="match status" value="1"/>
</dbReference>
<dbReference type="Pfam" id="PF01590">
    <property type="entry name" value="GAF"/>
    <property type="match status" value="1"/>
</dbReference>
<dbReference type="InterPro" id="IPR029787">
    <property type="entry name" value="Nucleotide_cyclase"/>
</dbReference>